<keyword evidence="4" id="KW-0378">Hydrolase</keyword>
<dbReference type="SUPFAM" id="SSF53474">
    <property type="entry name" value="alpha/beta-Hydrolases"/>
    <property type="match status" value="1"/>
</dbReference>
<accession>A0A7T0G487</accession>
<evidence type="ECO:0000259" key="3">
    <source>
        <dbReference type="Pfam" id="PF00561"/>
    </source>
</evidence>
<dbReference type="InterPro" id="IPR012020">
    <property type="entry name" value="ABHD4"/>
</dbReference>
<dbReference type="InterPro" id="IPR050960">
    <property type="entry name" value="AB_hydrolase_4_sf"/>
</dbReference>
<gene>
    <name evidence="4" type="ORF">G3M78_12180</name>
</gene>
<dbReference type="EMBL" id="CP048620">
    <property type="protein sequence ID" value="QPJ66109.1"/>
    <property type="molecule type" value="Genomic_DNA"/>
</dbReference>
<evidence type="ECO:0000313" key="4">
    <source>
        <dbReference type="EMBL" id="QPJ66109.1"/>
    </source>
</evidence>
<reference evidence="5" key="1">
    <citation type="submission" date="2020-02" db="EMBL/GenBank/DDBJ databases">
        <title>Genomic and physiological characterization of two novel Nitrospinaceae genera.</title>
        <authorList>
            <person name="Mueller A.J."/>
            <person name="Jung M.-Y."/>
            <person name="Strachan C.R."/>
            <person name="Herbold C.W."/>
            <person name="Kirkegaard R.H."/>
            <person name="Daims H."/>
        </authorList>
    </citation>
    <scope>NUCLEOTIDE SEQUENCE [LARGE SCALE GENOMIC DNA]</scope>
</reference>
<dbReference type="PIRSF" id="PIRSF005211">
    <property type="entry name" value="Ab_hydro_YheT"/>
    <property type="match status" value="1"/>
</dbReference>
<organism evidence="4 5">
    <name type="scientific">Candidatus Nitrohelix vancouverensis</name>
    <dbReference type="NCBI Taxonomy" id="2705534"/>
    <lineage>
        <taxon>Bacteria</taxon>
        <taxon>Pseudomonadati</taxon>
        <taxon>Nitrospinota/Tectimicrobiota group</taxon>
        <taxon>Nitrospinota</taxon>
        <taxon>Nitrospinia</taxon>
        <taxon>Nitrospinales</taxon>
        <taxon>Nitrospinaceae</taxon>
        <taxon>Candidatus Nitrohelix</taxon>
    </lineage>
</organism>
<dbReference type="AlphaFoldDB" id="A0A7T0G487"/>
<dbReference type="GO" id="GO:0047372">
    <property type="term" value="F:monoacylglycerol lipase activity"/>
    <property type="evidence" value="ECO:0007669"/>
    <property type="project" value="TreeGrafter"/>
</dbReference>
<feature type="domain" description="AB hydrolase-1" evidence="3">
    <location>
        <begin position="40"/>
        <end position="275"/>
    </location>
</feature>
<feature type="active site" description="Charge relay system" evidence="2">
    <location>
        <position position="245"/>
    </location>
</feature>
<evidence type="ECO:0000256" key="2">
    <source>
        <dbReference type="PIRSR" id="PIRSR005211-1"/>
    </source>
</evidence>
<name>A0A7T0G487_9BACT</name>
<comment type="similarity">
    <text evidence="1">Belongs to the AB hydrolase superfamily. AB hydrolase 4 family.</text>
</comment>
<dbReference type="Gene3D" id="3.40.50.1820">
    <property type="entry name" value="alpha/beta hydrolase"/>
    <property type="match status" value="1"/>
</dbReference>
<dbReference type="InterPro" id="IPR029058">
    <property type="entry name" value="AB_hydrolase_fold"/>
</dbReference>
<evidence type="ECO:0000256" key="1">
    <source>
        <dbReference type="ARBA" id="ARBA00010884"/>
    </source>
</evidence>
<protein>
    <submittedName>
        <fullName evidence="4">Alpha/beta fold hydrolase</fullName>
    </submittedName>
</protein>
<dbReference type="KEGG" id="nva:G3M78_12180"/>
<dbReference type="Pfam" id="PF00561">
    <property type="entry name" value="Abhydrolase_1"/>
    <property type="match status" value="1"/>
</dbReference>
<sequence>MASQFPGEARLPQLRTHKVRLADGGVTLCFEIPSADTSSPLVIMGHGMGGCSHSGYMKRIGKKLNDHGFPVFLLNQRGSGAGIGMSERLWNGGSSDDFSDMVEHAMKIYPKREVLLIGFSLSGNILLKYLGEGREISRWVRGAFAVNPPVDLKMASRLISTSSKCKLFNRYYMRLINQQAEAIKECFAESFRLDHLPRTIWEFDVSYTAPAGGFEDVDDYYTRSSCGQFLASIQIPTTLLCSNDDPFIPIEIFKGLELSHALDLQTPEGGGHMGYLCKETTPFDDHRWMDWAIIDWAMQRKTPL</sequence>
<dbReference type="PANTHER" id="PTHR10794:SF94">
    <property type="entry name" value="ESTERASE YHET-RELATED"/>
    <property type="match status" value="1"/>
</dbReference>
<dbReference type="InterPro" id="IPR000073">
    <property type="entry name" value="AB_hydrolase_1"/>
</dbReference>
<evidence type="ECO:0000313" key="5">
    <source>
        <dbReference type="Proteomes" id="UP000594464"/>
    </source>
</evidence>
<feature type="active site" description="Charge relay system" evidence="2">
    <location>
        <position position="120"/>
    </location>
</feature>
<dbReference type="Proteomes" id="UP000594464">
    <property type="component" value="Chromosome"/>
</dbReference>
<proteinExistence type="inferred from homology"/>
<dbReference type="PANTHER" id="PTHR10794">
    <property type="entry name" value="ABHYDROLASE DOMAIN-CONTAINING PROTEIN"/>
    <property type="match status" value="1"/>
</dbReference>
<dbReference type="GO" id="GO:0034338">
    <property type="term" value="F:short-chain carboxylesterase activity"/>
    <property type="evidence" value="ECO:0007669"/>
    <property type="project" value="TreeGrafter"/>
</dbReference>
<feature type="active site" description="Charge relay system" evidence="2">
    <location>
        <position position="272"/>
    </location>
</feature>